<dbReference type="InterPro" id="IPR036409">
    <property type="entry name" value="Aldolase_II/adducin_N_sf"/>
</dbReference>
<dbReference type="STRING" id="578458.D8QKX9"/>
<dbReference type="InterPro" id="IPR001303">
    <property type="entry name" value="Aldolase_II/adducin_N"/>
</dbReference>
<feature type="domain" description="Class II aldolase/adducin N-terminal" evidence="2">
    <location>
        <begin position="63"/>
        <end position="246"/>
    </location>
</feature>
<dbReference type="InParanoid" id="D8QKX9"/>
<dbReference type="HOGENOM" id="CLU_006033_1_2_1"/>
<dbReference type="GO" id="GO:0005856">
    <property type="term" value="C:cytoskeleton"/>
    <property type="evidence" value="ECO:0007669"/>
    <property type="project" value="TreeGrafter"/>
</dbReference>
<dbReference type="eggNOG" id="KOG3699">
    <property type="taxonomic scope" value="Eukaryota"/>
</dbReference>
<dbReference type="Proteomes" id="UP000007431">
    <property type="component" value="Unassembled WGS sequence"/>
</dbReference>
<protein>
    <recommendedName>
        <fullName evidence="2">Class II aldolase/adducin N-terminal domain-containing protein</fullName>
    </recommendedName>
</protein>
<dbReference type="NCBIfam" id="NF004855">
    <property type="entry name" value="PRK06208.1"/>
    <property type="match status" value="1"/>
</dbReference>
<dbReference type="Gene3D" id="3.40.225.10">
    <property type="entry name" value="Class II aldolase/adducin N-terminal domain"/>
    <property type="match status" value="1"/>
</dbReference>
<dbReference type="SMART" id="SM01007">
    <property type="entry name" value="Aldolase_II"/>
    <property type="match status" value="1"/>
</dbReference>
<dbReference type="EMBL" id="GL377317">
    <property type="protein sequence ID" value="EFI91508.1"/>
    <property type="molecule type" value="Genomic_DNA"/>
</dbReference>
<dbReference type="Pfam" id="PF00596">
    <property type="entry name" value="Aldolase_II"/>
    <property type="match status" value="1"/>
</dbReference>
<dbReference type="PANTHER" id="PTHR10672:SF40">
    <property type="entry name" value="CLASS II ALDOLASE_ADDUCIN DOMAIN PROTEIN (AFU_ORTHOLOGUE AFUA_3G09800)"/>
    <property type="match status" value="1"/>
</dbReference>
<sequence length="297" mass="32727">MAPTATSANGTDSTTTRSGQNVKNLKKDPVDRTWRGNKAGTITMDQRIPKFDDPYEEREWIKAHLAGALRYMGKKGYGEGVTGHITVKDSVLPDHYWMNPFGVHFSSVTKSKLVLVSPDGYVTEHGAQYPINIAGFFIHSSIHKARPDARAIAHCHTIHGKAWSVFGRPVEPLTQDACVFYENNSVYENFGGVVFAQAEGENIAKALGSKHRTCILQNHGLLTIGDTVDEAVFTFGVLERVCQVQLLAEAAAANGIPKTLIGREEAEFTASTFQDKDLLFQPDYELLLEETNGRFLA</sequence>
<accession>D8QKX9</accession>
<feature type="compositionally biased region" description="Polar residues" evidence="1">
    <location>
        <begin position="1"/>
        <end position="23"/>
    </location>
</feature>
<dbReference type="PANTHER" id="PTHR10672">
    <property type="entry name" value="ADDUCIN"/>
    <property type="match status" value="1"/>
</dbReference>
<dbReference type="GO" id="GO:0051015">
    <property type="term" value="F:actin filament binding"/>
    <property type="evidence" value="ECO:0007669"/>
    <property type="project" value="TreeGrafter"/>
</dbReference>
<dbReference type="AlphaFoldDB" id="D8QKX9"/>
<dbReference type="VEuPathDB" id="FungiDB:SCHCODRAFT_02644613"/>
<gene>
    <name evidence="3" type="ORF">SCHCODRAFT_71189</name>
</gene>
<dbReference type="SUPFAM" id="SSF53639">
    <property type="entry name" value="AraD/HMP-PK domain-like"/>
    <property type="match status" value="1"/>
</dbReference>
<feature type="compositionally biased region" description="Basic and acidic residues" evidence="1">
    <location>
        <begin position="25"/>
        <end position="34"/>
    </location>
</feature>
<dbReference type="InterPro" id="IPR051017">
    <property type="entry name" value="Aldolase-II_Adducin_sf"/>
</dbReference>
<organism evidence="4">
    <name type="scientific">Schizophyllum commune (strain H4-8 / FGSC 9210)</name>
    <name type="common">Split gill fungus</name>
    <dbReference type="NCBI Taxonomy" id="578458"/>
    <lineage>
        <taxon>Eukaryota</taxon>
        <taxon>Fungi</taxon>
        <taxon>Dikarya</taxon>
        <taxon>Basidiomycota</taxon>
        <taxon>Agaricomycotina</taxon>
        <taxon>Agaricomycetes</taxon>
        <taxon>Agaricomycetidae</taxon>
        <taxon>Agaricales</taxon>
        <taxon>Schizophyllaceae</taxon>
        <taxon>Schizophyllum</taxon>
    </lineage>
</organism>
<feature type="region of interest" description="Disordered" evidence="1">
    <location>
        <begin position="1"/>
        <end position="36"/>
    </location>
</feature>
<dbReference type="FunCoup" id="D8QKX9">
    <property type="interactions" value="1"/>
</dbReference>
<name>D8QKX9_SCHCM</name>
<reference evidence="3 4" key="1">
    <citation type="journal article" date="2010" name="Nat. Biotechnol.">
        <title>Genome sequence of the model mushroom Schizophyllum commune.</title>
        <authorList>
            <person name="Ohm R.A."/>
            <person name="de Jong J.F."/>
            <person name="Lugones L.G."/>
            <person name="Aerts A."/>
            <person name="Kothe E."/>
            <person name="Stajich J.E."/>
            <person name="de Vries R.P."/>
            <person name="Record E."/>
            <person name="Levasseur A."/>
            <person name="Baker S.E."/>
            <person name="Bartholomew K.A."/>
            <person name="Coutinho P.M."/>
            <person name="Erdmann S."/>
            <person name="Fowler T.J."/>
            <person name="Gathman A.C."/>
            <person name="Lombard V."/>
            <person name="Henrissat B."/>
            <person name="Knabe N."/>
            <person name="Kuees U."/>
            <person name="Lilly W.W."/>
            <person name="Lindquist E."/>
            <person name="Lucas S."/>
            <person name="Magnuson J.K."/>
            <person name="Piumi F."/>
            <person name="Raudaskoski M."/>
            <person name="Salamov A."/>
            <person name="Schmutz J."/>
            <person name="Schwarze F.W.M.R."/>
            <person name="vanKuyk P.A."/>
            <person name="Horton J.S."/>
            <person name="Grigoriev I.V."/>
            <person name="Woesten H.A.B."/>
        </authorList>
    </citation>
    <scope>NUCLEOTIDE SEQUENCE [LARGE SCALE GENOMIC DNA]</scope>
    <source>
        <strain evidence="4">H4-8 / FGSC 9210</strain>
    </source>
</reference>
<evidence type="ECO:0000256" key="1">
    <source>
        <dbReference type="SAM" id="MobiDB-lite"/>
    </source>
</evidence>
<evidence type="ECO:0000313" key="4">
    <source>
        <dbReference type="Proteomes" id="UP000007431"/>
    </source>
</evidence>
<dbReference type="OMA" id="REAHDWT"/>
<proteinExistence type="predicted"/>
<evidence type="ECO:0000259" key="2">
    <source>
        <dbReference type="SMART" id="SM01007"/>
    </source>
</evidence>
<keyword evidence="4" id="KW-1185">Reference proteome</keyword>
<dbReference type="FunFam" id="3.40.225.10:FF:000009">
    <property type="entry name" value="Class II aldolase/adducin N-terminal"/>
    <property type="match status" value="1"/>
</dbReference>
<evidence type="ECO:0000313" key="3">
    <source>
        <dbReference type="EMBL" id="EFI91508.1"/>
    </source>
</evidence>